<comment type="caution">
    <text evidence="12">The sequence shown here is derived from an EMBL/GenBank/DDBJ whole genome shotgun (WGS) entry which is preliminary data.</text>
</comment>
<evidence type="ECO:0000256" key="3">
    <source>
        <dbReference type="ARBA" id="ARBA00022525"/>
    </source>
</evidence>
<reference evidence="12 13" key="2">
    <citation type="journal article" date="2016" name="Front. Microbiol.">
        <title>Genome and transcriptome sequences reveal the specific parasitism of the nematophagous Purpureocillium lilacinum 36-1.</title>
        <authorList>
            <person name="Xie J."/>
            <person name="Li S."/>
            <person name="Mo C."/>
            <person name="Xiao X."/>
            <person name="Peng D."/>
            <person name="Wang G."/>
            <person name="Xiao Y."/>
        </authorList>
    </citation>
    <scope>NUCLEOTIDE SEQUENCE [LARGE SCALE GENOMIC DNA]</scope>
    <source>
        <strain evidence="12 13">36-1</strain>
    </source>
</reference>
<organism evidence="12 13">
    <name type="scientific">Purpureocillium lilacinum</name>
    <name type="common">Paecilomyces lilacinus</name>
    <dbReference type="NCBI Taxonomy" id="33203"/>
    <lineage>
        <taxon>Eukaryota</taxon>
        <taxon>Fungi</taxon>
        <taxon>Dikarya</taxon>
        <taxon>Ascomycota</taxon>
        <taxon>Pezizomycotina</taxon>
        <taxon>Sordariomycetes</taxon>
        <taxon>Hypocreomycetidae</taxon>
        <taxon>Hypocreales</taxon>
        <taxon>Ophiocordycipitaceae</taxon>
        <taxon>Purpureocillium</taxon>
    </lineage>
</organism>
<evidence type="ECO:0000256" key="1">
    <source>
        <dbReference type="ARBA" id="ARBA00004613"/>
    </source>
</evidence>
<dbReference type="Gene3D" id="2.160.20.10">
    <property type="entry name" value="Single-stranded right-handed beta-helix, Pectin lyase-like"/>
    <property type="match status" value="1"/>
</dbReference>
<dbReference type="AlphaFoldDB" id="A0A2U3EM03"/>
<proteinExistence type="inferred from homology"/>
<name>A0A2U3EM03_PURLI</name>
<sequence length="796" mass="86719">MAWRGGVAVRHPATVPCQFVGTYAAQRLAPAKRAWQYEGGARHQPPASHRKPGQAAGPLQQTSKVALSVWHHNPRQQSATAARTAIRPKLARVPYTPATPTRNPASPNSRGPPLGHHETDMHQGGRTARQSKVPPAPHDEPTPGAPCRATARGPGRARHENKTRDLSDLAARARGWAAAPPPPCADCIGFGFGLSADNAPSTSFARGGVKWAHSLFITTSLTPELIYFACARALEPASVRGTWGGHSAAATDPNTPPSPGALSVRPQTQDMADEHTFSEASPAVVPTISCGVIDSSRSVAQRRSPCPLCPLAKLRLATFVQTHDAVRRRTPPDPDECRSYDASREQFLRRCGAGVKMLVKAALLSLLQASALAVPAASDGTFVRSRQPSDGLPTRESLRKLCLSQGRACCEVMPDPNGGDDAPAIAAAFKKCKTKGFISLPGATYNIKSNMTTRGLKDVHIHQLGRMLWSTDIDYWLSVSMPIGFQNQSTVWYFGGDGVVWDGYNTGTLDGNGQVWYDWAKSEGNLPRRPMNINFDKLTNSSVKRMRFVQSQMWTMAITNSKNVQMDDIYVSSVSNSKWNTLNTDGCDTIWSDSITFRRWYVRNGDDAIATKMDSSNIRVYDSVFEDGQGVAIGSLAQYDKRYDFVRGFYARNITLRNTAHVSYIKTWAGVSRGYPPNGGGGGVGEAKDIVMENIVIERLRQQPFFSWQCENYSGWAGKDCNSSKFKISNVAWRNVRGTVINDVKEAGSFQCSSAAGGCDNIEATNIDIKNVRGDVLDKYKCENVHSPKGFTCSPL</sequence>
<evidence type="ECO:0000256" key="6">
    <source>
        <dbReference type="ARBA" id="ARBA00023180"/>
    </source>
</evidence>
<comment type="similarity">
    <text evidence="2 9">Belongs to the glycosyl hydrolase 28 family.</text>
</comment>
<accession>A0A2U3EM03</accession>
<keyword evidence="6" id="KW-0325">Glycoprotein</keyword>
<keyword evidence="5 9" id="KW-0378">Hydrolase</keyword>
<reference evidence="11" key="3">
    <citation type="submission" date="2023-11" db="EMBL/GenBank/DDBJ databases">
        <authorList>
            <person name="Beijen E."/>
            <person name="Ohm R.A."/>
        </authorList>
    </citation>
    <scope>NUCLEOTIDE SEQUENCE</scope>
    <source>
        <strain evidence="11">CBS 150709</strain>
    </source>
</reference>
<dbReference type="SUPFAM" id="SSF51126">
    <property type="entry name" value="Pectin lyase-like"/>
    <property type="match status" value="1"/>
</dbReference>
<evidence type="ECO:0000256" key="8">
    <source>
        <dbReference type="ARBA" id="ARBA00023316"/>
    </source>
</evidence>
<evidence type="ECO:0000256" key="4">
    <source>
        <dbReference type="ARBA" id="ARBA00022729"/>
    </source>
</evidence>
<reference evidence="11 14" key="4">
    <citation type="journal article" date="2024" name="Microbiol. Resour. Announc.">
        <title>Genome annotations for the ascomycete fungi Trichoderma harzianum, Trichoderma aggressivum, and Purpureocillium lilacinum.</title>
        <authorList>
            <person name="Beijen E.P.W."/>
            <person name="Ohm R.A."/>
        </authorList>
    </citation>
    <scope>NUCLEOTIDE SEQUENCE [LARGE SCALE GENOMIC DNA]</scope>
    <source>
        <strain evidence="11 14">CBS 150709</strain>
    </source>
</reference>
<dbReference type="Proteomes" id="UP001287286">
    <property type="component" value="Unassembled WGS sequence"/>
</dbReference>
<dbReference type="PANTHER" id="PTHR31736:SF8">
    <property type="entry name" value="PUTATIVE (AFU_ORTHOLOGUE AFUA_7G06410)-RELATED"/>
    <property type="match status" value="1"/>
</dbReference>
<protein>
    <submittedName>
        <fullName evidence="11">CAZyme family GH28</fullName>
    </submittedName>
    <submittedName>
        <fullName evidence="12">Glycoside hydrolase family 28 protein</fullName>
    </submittedName>
</protein>
<dbReference type="Proteomes" id="UP000245956">
    <property type="component" value="Unassembled WGS sequence"/>
</dbReference>
<feature type="region of interest" description="Disordered" evidence="10">
    <location>
        <begin position="244"/>
        <end position="266"/>
    </location>
</feature>
<dbReference type="InterPro" id="IPR011050">
    <property type="entry name" value="Pectin_lyase_fold/virulence"/>
</dbReference>
<dbReference type="GO" id="GO:0004650">
    <property type="term" value="F:polygalacturonase activity"/>
    <property type="evidence" value="ECO:0007669"/>
    <property type="project" value="InterPro"/>
</dbReference>
<feature type="region of interest" description="Disordered" evidence="10">
    <location>
        <begin position="73"/>
        <end position="164"/>
    </location>
</feature>
<keyword evidence="4" id="KW-0732">Signal</keyword>
<evidence type="ECO:0000313" key="13">
    <source>
        <dbReference type="Proteomes" id="UP000245956"/>
    </source>
</evidence>
<keyword evidence="8" id="KW-0961">Cell wall biogenesis/degradation</keyword>
<dbReference type="EMBL" id="JAWRVI010000011">
    <property type="protein sequence ID" value="KAK4091715.1"/>
    <property type="molecule type" value="Genomic_DNA"/>
</dbReference>
<evidence type="ECO:0000256" key="10">
    <source>
        <dbReference type="SAM" id="MobiDB-lite"/>
    </source>
</evidence>
<dbReference type="Pfam" id="PF00295">
    <property type="entry name" value="Glyco_hydro_28"/>
    <property type="match status" value="1"/>
</dbReference>
<evidence type="ECO:0000313" key="12">
    <source>
        <dbReference type="EMBL" id="PWI75547.1"/>
    </source>
</evidence>
<evidence type="ECO:0000256" key="9">
    <source>
        <dbReference type="RuleBase" id="RU361169"/>
    </source>
</evidence>
<feature type="region of interest" description="Disordered" evidence="10">
    <location>
        <begin position="37"/>
        <end position="59"/>
    </location>
</feature>
<evidence type="ECO:0000313" key="14">
    <source>
        <dbReference type="Proteomes" id="UP001287286"/>
    </source>
</evidence>
<dbReference type="PANTHER" id="PTHR31736">
    <property type="match status" value="1"/>
</dbReference>
<keyword evidence="3" id="KW-0964">Secreted</keyword>
<dbReference type="GO" id="GO:0005576">
    <property type="term" value="C:extracellular region"/>
    <property type="evidence" value="ECO:0007669"/>
    <property type="project" value="UniProtKB-SubCell"/>
</dbReference>
<keyword evidence="14" id="KW-1185">Reference proteome</keyword>
<reference evidence="12" key="1">
    <citation type="submission" date="2015-05" db="EMBL/GenBank/DDBJ databases">
        <authorList>
            <person name="Wang D.B."/>
            <person name="Wang M."/>
        </authorList>
    </citation>
    <scope>NUCLEOTIDE SEQUENCE</scope>
    <source>
        <strain evidence="12">36-1</strain>
    </source>
</reference>
<comment type="subcellular location">
    <subcellularLocation>
        <location evidence="1">Secreted</location>
    </subcellularLocation>
</comment>
<dbReference type="GO" id="GO:0005975">
    <property type="term" value="P:carbohydrate metabolic process"/>
    <property type="evidence" value="ECO:0007669"/>
    <property type="project" value="InterPro"/>
</dbReference>
<keyword evidence="7 9" id="KW-0326">Glycosidase</keyword>
<dbReference type="InterPro" id="IPR012334">
    <property type="entry name" value="Pectin_lyas_fold"/>
</dbReference>
<dbReference type="InterPro" id="IPR000743">
    <property type="entry name" value="Glyco_hydro_28"/>
</dbReference>
<evidence type="ECO:0000256" key="5">
    <source>
        <dbReference type="ARBA" id="ARBA00022801"/>
    </source>
</evidence>
<evidence type="ECO:0000256" key="7">
    <source>
        <dbReference type="ARBA" id="ARBA00023295"/>
    </source>
</evidence>
<evidence type="ECO:0000313" key="11">
    <source>
        <dbReference type="EMBL" id="KAK4091715.1"/>
    </source>
</evidence>
<dbReference type="GO" id="GO:0071555">
    <property type="term" value="P:cell wall organization"/>
    <property type="evidence" value="ECO:0007669"/>
    <property type="project" value="UniProtKB-KW"/>
</dbReference>
<gene>
    <name evidence="12" type="ORF">PCL_06205</name>
    <name evidence="11" type="ORF">Purlil1_4145</name>
</gene>
<feature type="compositionally biased region" description="Polar residues" evidence="10">
    <location>
        <begin position="98"/>
        <end position="109"/>
    </location>
</feature>
<evidence type="ECO:0000256" key="2">
    <source>
        <dbReference type="ARBA" id="ARBA00008834"/>
    </source>
</evidence>
<dbReference type="EMBL" id="LCWV01000002">
    <property type="protein sequence ID" value="PWI75547.1"/>
    <property type="molecule type" value="Genomic_DNA"/>
</dbReference>